<reference evidence="1" key="1">
    <citation type="submission" date="2022-08" db="EMBL/GenBank/DDBJ databases">
        <authorList>
            <person name="Tistechok S."/>
            <person name="Samborskyy M."/>
            <person name="Roman I."/>
        </authorList>
    </citation>
    <scope>NUCLEOTIDE SEQUENCE</scope>
    <source>
        <strain evidence="1">DSM 103496</strain>
    </source>
</reference>
<comment type="caution">
    <text evidence="1">The sequence shown here is derived from an EMBL/GenBank/DDBJ whole genome shotgun (WGS) entry which is preliminary data.</text>
</comment>
<proteinExistence type="predicted"/>
<protein>
    <submittedName>
        <fullName evidence="1">Uncharacterized protein</fullName>
    </submittedName>
</protein>
<evidence type="ECO:0000313" key="1">
    <source>
        <dbReference type="EMBL" id="MCS7477504.1"/>
    </source>
</evidence>
<organism evidence="1 2">
    <name type="scientific">Umezawaea endophytica</name>
    <dbReference type="NCBI Taxonomy" id="1654476"/>
    <lineage>
        <taxon>Bacteria</taxon>
        <taxon>Bacillati</taxon>
        <taxon>Actinomycetota</taxon>
        <taxon>Actinomycetes</taxon>
        <taxon>Pseudonocardiales</taxon>
        <taxon>Pseudonocardiaceae</taxon>
        <taxon>Umezawaea</taxon>
    </lineage>
</organism>
<keyword evidence="2" id="KW-1185">Reference proteome</keyword>
<dbReference type="AlphaFoldDB" id="A0A9X2VJZ7"/>
<gene>
    <name evidence="1" type="ORF">NZH93_11620</name>
</gene>
<accession>A0A9X2VJZ7</accession>
<dbReference type="RefSeq" id="WP_259623002.1">
    <property type="nucleotide sequence ID" value="NZ_JANYMP010000004.1"/>
</dbReference>
<sequence length="106" mass="11718">MSTIEDAAALQAFPEIQYLLIIRDGGWQFLPQEQGRAQLDGFRAWPEGWRDGIRIRSATDVLGIRTNPNHELVWELTGTLVDVISELLALPPPGAPRLLWGSGLTG</sequence>
<dbReference type="EMBL" id="JANYMP010000004">
    <property type="protein sequence ID" value="MCS7477504.1"/>
    <property type="molecule type" value="Genomic_DNA"/>
</dbReference>
<name>A0A9X2VJZ7_9PSEU</name>
<evidence type="ECO:0000313" key="2">
    <source>
        <dbReference type="Proteomes" id="UP001141259"/>
    </source>
</evidence>
<dbReference type="Proteomes" id="UP001141259">
    <property type="component" value="Unassembled WGS sequence"/>
</dbReference>